<dbReference type="OrthoDB" id="3171339at2759"/>
<feature type="region of interest" description="Disordered" evidence="1">
    <location>
        <begin position="337"/>
        <end position="380"/>
    </location>
</feature>
<gene>
    <name evidence="3" type="ORF">PNOK_0359600</name>
</gene>
<feature type="domain" description="CcmS related" evidence="2">
    <location>
        <begin position="446"/>
        <end position="576"/>
    </location>
</feature>
<dbReference type="Pfam" id="PF26617">
    <property type="entry name" value="CcmS-like"/>
    <property type="match status" value="1"/>
</dbReference>
<feature type="compositionally biased region" description="Polar residues" evidence="1">
    <location>
        <begin position="219"/>
        <end position="230"/>
    </location>
</feature>
<feature type="compositionally biased region" description="Basic and acidic residues" evidence="1">
    <location>
        <begin position="343"/>
        <end position="352"/>
    </location>
</feature>
<feature type="compositionally biased region" description="Polar residues" evidence="1">
    <location>
        <begin position="185"/>
        <end position="203"/>
    </location>
</feature>
<feature type="compositionally biased region" description="Polar residues" evidence="1">
    <location>
        <begin position="275"/>
        <end position="313"/>
    </location>
</feature>
<feature type="compositionally biased region" description="Basic and acidic residues" evidence="1">
    <location>
        <begin position="23"/>
        <end position="38"/>
    </location>
</feature>
<evidence type="ECO:0000259" key="2">
    <source>
        <dbReference type="Pfam" id="PF26617"/>
    </source>
</evidence>
<dbReference type="EMBL" id="NBII01000003">
    <property type="protein sequence ID" value="PAV20969.1"/>
    <property type="molecule type" value="Genomic_DNA"/>
</dbReference>
<accession>A0A286UN45</accession>
<dbReference type="InParanoid" id="A0A286UN45"/>
<dbReference type="Proteomes" id="UP000217199">
    <property type="component" value="Unassembled WGS sequence"/>
</dbReference>
<feature type="region of interest" description="Disordered" evidence="1">
    <location>
        <begin position="151"/>
        <end position="230"/>
    </location>
</feature>
<organism evidence="3 4">
    <name type="scientific">Pyrrhoderma noxium</name>
    <dbReference type="NCBI Taxonomy" id="2282107"/>
    <lineage>
        <taxon>Eukaryota</taxon>
        <taxon>Fungi</taxon>
        <taxon>Dikarya</taxon>
        <taxon>Basidiomycota</taxon>
        <taxon>Agaricomycotina</taxon>
        <taxon>Agaricomycetes</taxon>
        <taxon>Hymenochaetales</taxon>
        <taxon>Hymenochaetaceae</taxon>
        <taxon>Pyrrhoderma</taxon>
    </lineage>
</organism>
<protein>
    <recommendedName>
        <fullName evidence="2">CcmS related domain-containing protein</fullName>
    </recommendedName>
</protein>
<dbReference type="AlphaFoldDB" id="A0A286UN45"/>
<feature type="region of interest" description="Disordered" evidence="1">
    <location>
        <begin position="1"/>
        <end position="75"/>
    </location>
</feature>
<evidence type="ECO:0000313" key="4">
    <source>
        <dbReference type="Proteomes" id="UP000217199"/>
    </source>
</evidence>
<feature type="compositionally biased region" description="Polar residues" evidence="1">
    <location>
        <begin position="39"/>
        <end position="61"/>
    </location>
</feature>
<dbReference type="InterPro" id="IPR058258">
    <property type="entry name" value="CcmS-like"/>
</dbReference>
<reference evidence="3 4" key="1">
    <citation type="journal article" date="2017" name="Mol. Ecol.">
        <title>Comparative and population genomic landscape of Phellinus noxius: A hypervariable fungus causing root rot in trees.</title>
        <authorList>
            <person name="Chung C.L."/>
            <person name="Lee T.J."/>
            <person name="Akiba M."/>
            <person name="Lee H.H."/>
            <person name="Kuo T.H."/>
            <person name="Liu D."/>
            <person name="Ke H.M."/>
            <person name="Yokoi T."/>
            <person name="Roa M.B."/>
            <person name="Lu M.J."/>
            <person name="Chang Y.Y."/>
            <person name="Ann P.J."/>
            <person name="Tsai J.N."/>
            <person name="Chen C.Y."/>
            <person name="Tzean S.S."/>
            <person name="Ota Y."/>
            <person name="Hattori T."/>
            <person name="Sahashi N."/>
            <person name="Liou R.F."/>
            <person name="Kikuchi T."/>
            <person name="Tsai I.J."/>
        </authorList>
    </citation>
    <scope>NUCLEOTIDE SEQUENCE [LARGE SCALE GENOMIC DNA]</scope>
    <source>
        <strain evidence="3 4">FFPRI411160</strain>
    </source>
</reference>
<proteinExistence type="predicted"/>
<feature type="region of interest" description="Disordered" evidence="1">
    <location>
        <begin position="251"/>
        <end position="322"/>
    </location>
</feature>
<evidence type="ECO:0000313" key="3">
    <source>
        <dbReference type="EMBL" id="PAV20969.1"/>
    </source>
</evidence>
<name>A0A286UN45_9AGAM</name>
<sequence>MDGRGENARGDYAAGAWTDTIPEETHWDQNETLDDNRNWENTGNTDQWNEIQPDDSVSNAEWHSGALTPPPLHTSASPTMYASQWGAGAQYTRPFAAQNASTTSRDRNTSDMLAAQGMQAMLGAIAQQRQAQFKELESTLQQLPQRVEDSIQKSTSQVHRHRRNPSEAGNHNAAAWGQSHDTGEWQGNTNTWMNQPESNSKASFNGGGWGSTWEDAPANNLNGNTSQTAWGHQEDVNGKELGLTGWDQTAKVEESKQSKGSNKKKKKSETEGQTNNPQRTTDGWGTSWDTQVSAWSDTTAPQPDATQTWNGWSHGTDEDTPKPKFFKRIFMRLFRRKGKKEKPHVQFKEDKKKSKTLKKQKSAEPEGNAWPTDNVWPSDNTWAADNSWSNNVTTEPVEQQNENTWTTGADDKVKESAQNSMERRGRSDVGSGYQFEDPEGYALELARRALYSEERLARYRIIWSFDPNKDLRVSTLLGWIQQLQHALAIFGLQKFLQTRERGALFTSAEYMVPNSPTHRPAFSWLTYGEVQRTKDKTLQESLKFYHPSTTTIVFVYLLSKSHSSMAIWRRKLPLPSKARQKYAQAMEQTLAGLRKDYEVHVDEIRGENPRLAEELTKRKWAAWGR</sequence>
<dbReference type="STRING" id="2282107.A0A286UN45"/>
<evidence type="ECO:0000256" key="1">
    <source>
        <dbReference type="SAM" id="MobiDB-lite"/>
    </source>
</evidence>
<comment type="caution">
    <text evidence="3">The sequence shown here is derived from an EMBL/GenBank/DDBJ whole genome shotgun (WGS) entry which is preliminary data.</text>
</comment>
<keyword evidence="4" id="KW-1185">Reference proteome</keyword>